<evidence type="ECO:0000313" key="4">
    <source>
        <dbReference type="Proteomes" id="UP001164746"/>
    </source>
</evidence>
<organism evidence="3 4">
    <name type="scientific">Mya arenaria</name>
    <name type="common">Soft-shell clam</name>
    <dbReference type="NCBI Taxonomy" id="6604"/>
    <lineage>
        <taxon>Eukaryota</taxon>
        <taxon>Metazoa</taxon>
        <taxon>Spiralia</taxon>
        <taxon>Lophotrochozoa</taxon>
        <taxon>Mollusca</taxon>
        <taxon>Bivalvia</taxon>
        <taxon>Autobranchia</taxon>
        <taxon>Heteroconchia</taxon>
        <taxon>Euheterodonta</taxon>
        <taxon>Imparidentia</taxon>
        <taxon>Neoheterodontei</taxon>
        <taxon>Myida</taxon>
        <taxon>Myoidea</taxon>
        <taxon>Myidae</taxon>
        <taxon>Mya</taxon>
    </lineage>
</organism>
<feature type="compositionally biased region" description="Basic and acidic residues" evidence="1">
    <location>
        <begin position="73"/>
        <end position="84"/>
    </location>
</feature>
<proteinExistence type="predicted"/>
<accession>A0ABY7EFP8</accession>
<protein>
    <submittedName>
        <fullName evidence="3">MOT12-like protein</fullName>
    </submittedName>
</protein>
<feature type="transmembrane region" description="Helical" evidence="2">
    <location>
        <begin position="277"/>
        <end position="299"/>
    </location>
</feature>
<keyword evidence="2" id="KW-0812">Transmembrane</keyword>
<keyword evidence="4" id="KW-1185">Reference proteome</keyword>
<dbReference type="InterPro" id="IPR036259">
    <property type="entry name" value="MFS_trans_sf"/>
</dbReference>
<evidence type="ECO:0000256" key="1">
    <source>
        <dbReference type="SAM" id="MobiDB-lite"/>
    </source>
</evidence>
<feature type="transmembrane region" description="Helical" evidence="2">
    <location>
        <begin position="185"/>
        <end position="203"/>
    </location>
</feature>
<sequence length="381" mass="43698">MQGKTRNEQCRNECVFCDEQDKQRKITNEQCRNESDFCDEQDKQRKITDEQCRNESDYCDEQDMQTKNANEQSRNESDYCDEQDKQRKITNGQCRNESDYCDEQDMQTKNANEQCRNESDYCDEQDKQRKITNGQCRNESDYCYEQDMQRKNANDTRYEQSSGNSTFVQKGFREYLDYTLLKRPLFLCFGISVMLATCGHSPATVMLPPLAIEHHVTPQRAAFLLSVTGIADIVGRLAFGFLCDIDILRNNRHMASIFINGIANLTCGFSTQCWQFVTYSVIIGLFAGFFNALTPVILVDLLESGKLTSSFGLALHFQGTARIANGRLPRKMPESHAKTTLAMIQERRKIKDTVILNGRQLSIPEVLALSAGLRSFWPRTL</sequence>
<gene>
    <name evidence="3" type="ORF">MAR_017466</name>
</gene>
<dbReference type="SUPFAM" id="SSF103473">
    <property type="entry name" value="MFS general substrate transporter"/>
    <property type="match status" value="1"/>
</dbReference>
<feature type="region of interest" description="Disordered" evidence="1">
    <location>
        <begin position="63"/>
        <end position="84"/>
    </location>
</feature>
<dbReference type="PANTHER" id="PTHR11360:SF284">
    <property type="entry name" value="EG:103B4.3 PROTEIN-RELATED"/>
    <property type="match status" value="1"/>
</dbReference>
<dbReference type="InterPro" id="IPR050327">
    <property type="entry name" value="Proton-linked_MCT"/>
</dbReference>
<name>A0ABY7EFP8_MYAAR</name>
<keyword evidence="2" id="KW-1133">Transmembrane helix</keyword>
<reference evidence="3" key="1">
    <citation type="submission" date="2022-11" db="EMBL/GenBank/DDBJ databases">
        <title>Centuries of genome instability and evolution in soft-shell clam transmissible cancer (bioRxiv).</title>
        <authorList>
            <person name="Hart S.F.M."/>
            <person name="Yonemitsu M.A."/>
            <person name="Giersch R.M."/>
            <person name="Beal B.F."/>
            <person name="Arriagada G."/>
            <person name="Davis B.W."/>
            <person name="Ostrander E.A."/>
            <person name="Goff S.P."/>
            <person name="Metzger M.J."/>
        </authorList>
    </citation>
    <scope>NUCLEOTIDE SEQUENCE</scope>
    <source>
        <strain evidence="3">MELC-2E11</strain>
        <tissue evidence="3">Siphon/mantle</tissue>
    </source>
</reference>
<evidence type="ECO:0000313" key="3">
    <source>
        <dbReference type="EMBL" id="WAR07508.1"/>
    </source>
</evidence>
<evidence type="ECO:0000256" key="2">
    <source>
        <dbReference type="SAM" id="Phobius"/>
    </source>
</evidence>
<dbReference type="Proteomes" id="UP001164746">
    <property type="component" value="Chromosome 6"/>
</dbReference>
<dbReference type="PANTHER" id="PTHR11360">
    <property type="entry name" value="MONOCARBOXYLATE TRANSPORTER"/>
    <property type="match status" value="1"/>
</dbReference>
<feature type="transmembrane region" description="Helical" evidence="2">
    <location>
        <begin position="223"/>
        <end position="242"/>
    </location>
</feature>
<keyword evidence="2" id="KW-0472">Membrane</keyword>
<dbReference type="Gene3D" id="1.20.1250.20">
    <property type="entry name" value="MFS general substrate transporter like domains"/>
    <property type="match status" value="1"/>
</dbReference>
<dbReference type="EMBL" id="CP111017">
    <property type="protein sequence ID" value="WAR07508.1"/>
    <property type="molecule type" value="Genomic_DNA"/>
</dbReference>